<dbReference type="SUPFAM" id="SSF53807">
    <property type="entry name" value="Helical backbone' metal receptor"/>
    <property type="match status" value="1"/>
</dbReference>
<dbReference type="AlphaFoldDB" id="A0A0P1FLV7"/>
<feature type="signal peptide" evidence="1">
    <location>
        <begin position="1"/>
        <end position="21"/>
    </location>
</feature>
<dbReference type="InterPro" id="IPR050902">
    <property type="entry name" value="ABC_Transporter_SBP"/>
</dbReference>
<dbReference type="Proteomes" id="UP000051086">
    <property type="component" value="Unassembled WGS sequence"/>
</dbReference>
<dbReference type="PANTHER" id="PTHR30535">
    <property type="entry name" value="VITAMIN B12-BINDING PROTEIN"/>
    <property type="match status" value="1"/>
</dbReference>
<dbReference type="InterPro" id="IPR002491">
    <property type="entry name" value="ABC_transptr_periplasmic_BD"/>
</dbReference>
<protein>
    <submittedName>
        <fullName evidence="4">Hemin-binding periplasmic protein HmuT</fullName>
    </submittedName>
</protein>
<evidence type="ECO:0000259" key="2">
    <source>
        <dbReference type="PROSITE" id="PS50983"/>
    </source>
</evidence>
<evidence type="ECO:0000313" key="6">
    <source>
        <dbReference type="Proteomes" id="UP000051887"/>
    </source>
</evidence>
<sequence>MIRSLLMGAACALNLTTAALAEDQSYPDAAAIVSVGGPVTEILFALDAGQRVIARDTTSMFPAEAMALPDVGYMRRLSPEGVLSVGPDLIIARHTSGPVETLDLLRAASVPVVLVRDGFSGEAVSAAIRTVGTAIGAEDKAEALAGEVEADLAALASEIAKVGHKKRVMFILSNDGGRLNVAGRNTGADGIITLAGATNVMAESYEGYKLVNDEAIIEAQPDLVLMMSGRGDHAGRKEEILTLPAIMPTPAGKNGAFHVIDGAALGFGPRTAEFARELHQAIYGTEAVSH</sequence>
<reference evidence="3 5" key="1">
    <citation type="submission" date="2015-09" db="EMBL/GenBank/DDBJ databases">
        <authorList>
            <person name="Rodrigo-Torres L."/>
            <person name="Arahal D.R."/>
        </authorList>
    </citation>
    <scope>NUCLEOTIDE SEQUENCE [LARGE SCALE GENOMIC DNA]</scope>
    <source>
        <strain evidence="3 5">CECT 5118</strain>
    </source>
</reference>
<name>A0A0P1FLV7_9RHOB</name>
<feature type="chain" id="PRO_5009792434" evidence="1">
    <location>
        <begin position="22"/>
        <end position="290"/>
    </location>
</feature>
<dbReference type="PANTHER" id="PTHR30535:SF4">
    <property type="entry name" value="HEMIN-BINDING PERIPLASMIC PROTEIN HMUT"/>
    <property type="match status" value="1"/>
</dbReference>
<keyword evidence="1" id="KW-0732">Signal</keyword>
<feature type="domain" description="Fe/B12 periplasmic-binding" evidence="2">
    <location>
        <begin position="31"/>
        <end position="286"/>
    </location>
</feature>
<dbReference type="PROSITE" id="PS50983">
    <property type="entry name" value="FE_B12_PBP"/>
    <property type="match status" value="1"/>
</dbReference>
<evidence type="ECO:0000313" key="3">
    <source>
        <dbReference type="EMBL" id="CUH69037.1"/>
    </source>
</evidence>
<dbReference type="Pfam" id="PF01497">
    <property type="entry name" value="Peripla_BP_2"/>
    <property type="match status" value="1"/>
</dbReference>
<evidence type="ECO:0000313" key="5">
    <source>
        <dbReference type="Proteomes" id="UP000051086"/>
    </source>
</evidence>
<organism evidence="4 6">
    <name type="scientific">Thalassovita autumnalis</name>
    <dbReference type="NCBI Taxonomy" id="2072972"/>
    <lineage>
        <taxon>Bacteria</taxon>
        <taxon>Pseudomonadati</taxon>
        <taxon>Pseudomonadota</taxon>
        <taxon>Alphaproteobacteria</taxon>
        <taxon>Rhodobacterales</taxon>
        <taxon>Roseobacteraceae</taxon>
        <taxon>Thalassovita</taxon>
    </lineage>
</organism>
<dbReference type="Gene3D" id="3.40.50.1980">
    <property type="entry name" value="Nitrogenase molybdenum iron protein domain"/>
    <property type="match status" value="2"/>
</dbReference>
<evidence type="ECO:0000256" key="1">
    <source>
        <dbReference type="SAM" id="SignalP"/>
    </source>
</evidence>
<dbReference type="RefSeq" id="WP_058244881.1">
    <property type="nucleotide sequence ID" value="NZ_CYSB01000038.1"/>
</dbReference>
<dbReference type="EMBL" id="CYSB01000038">
    <property type="protein sequence ID" value="CUH69037.1"/>
    <property type="molecule type" value="Genomic_DNA"/>
</dbReference>
<dbReference type="OrthoDB" id="9797736at2"/>
<dbReference type="EMBL" id="CYSC01000041">
    <property type="protein sequence ID" value="CUH73760.1"/>
    <property type="molecule type" value="Genomic_DNA"/>
</dbReference>
<dbReference type="Proteomes" id="UP000051887">
    <property type="component" value="Unassembled WGS sequence"/>
</dbReference>
<keyword evidence="5" id="KW-1185">Reference proteome</keyword>
<reference evidence="4 6" key="2">
    <citation type="submission" date="2015-09" db="EMBL/GenBank/DDBJ databases">
        <authorList>
            <consortium name="Swine Surveillance"/>
        </authorList>
    </citation>
    <scope>NUCLEOTIDE SEQUENCE [LARGE SCALE GENOMIC DNA]</scope>
    <source>
        <strain evidence="4 6">5120</strain>
    </source>
</reference>
<accession>A0A0P1FLV7</accession>
<proteinExistence type="predicted"/>
<evidence type="ECO:0000313" key="4">
    <source>
        <dbReference type="EMBL" id="CUH73760.1"/>
    </source>
</evidence>
<gene>
    <name evidence="4" type="primary">hmuT</name>
    <name evidence="3" type="ORF">TL5118_02996</name>
    <name evidence="4" type="ORF">TL5120_03572</name>
</gene>